<dbReference type="SMART" id="SM00506">
    <property type="entry name" value="A1pp"/>
    <property type="match status" value="1"/>
</dbReference>
<dbReference type="PANTHER" id="PTHR12521:SF0">
    <property type="entry name" value="ADP-RIBOSE GLYCOHYDROLASE OARD1"/>
    <property type="match status" value="1"/>
</dbReference>
<accession>A0A2A5AY84</accession>
<evidence type="ECO:0000259" key="2">
    <source>
        <dbReference type="PROSITE" id="PS51154"/>
    </source>
</evidence>
<gene>
    <name evidence="3" type="ORF">COA96_10015</name>
</gene>
<protein>
    <submittedName>
        <fullName evidence="3">Appr-1-p processing protein</fullName>
    </submittedName>
</protein>
<dbReference type="PROSITE" id="PS51154">
    <property type="entry name" value="MACRO"/>
    <property type="match status" value="1"/>
</dbReference>
<dbReference type="Proteomes" id="UP000218327">
    <property type="component" value="Unassembled WGS sequence"/>
</dbReference>
<dbReference type="SUPFAM" id="SSF52949">
    <property type="entry name" value="Macro domain-like"/>
    <property type="match status" value="1"/>
</dbReference>
<feature type="domain" description="Macro" evidence="2">
    <location>
        <begin position="1"/>
        <end position="163"/>
    </location>
</feature>
<comment type="catalytic activity">
    <reaction evidence="1">
        <text>an N-(ADP-alpha-D-ribosyl)-thymidine in DNA + H2O = a thymidine in DNA + ADP-D-ribose</text>
        <dbReference type="Rhea" id="RHEA:71655"/>
        <dbReference type="Rhea" id="RHEA-COMP:13556"/>
        <dbReference type="Rhea" id="RHEA-COMP:18051"/>
        <dbReference type="ChEBI" id="CHEBI:15377"/>
        <dbReference type="ChEBI" id="CHEBI:57967"/>
        <dbReference type="ChEBI" id="CHEBI:137386"/>
        <dbReference type="ChEBI" id="CHEBI:191199"/>
    </reaction>
    <physiologicalReaction direction="left-to-right" evidence="1">
        <dbReference type="Rhea" id="RHEA:71656"/>
    </physiologicalReaction>
</comment>
<comment type="caution">
    <text evidence="3">The sequence shown here is derived from an EMBL/GenBank/DDBJ whole genome shotgun (WGS) entry which is preliminary data.</text>
</comment>
<dbReference type="InterPro" id="IPR002589">
    <property type="entry name" value="Macro_dom"/>
</dbReference>
<proteinExistence type="predicted"/>
<dbReference type="InterPro" id="IPR050892">
    <property type="entry name" value="ADP-ribose_metab_enzymes"/>
</dbReference>
<reference evidence="4" key="1">
    <citation type="submission" date="2017-08" db="EMBL/GenBank/DDBJ databases">
        <title>A dynamic microbial community with high functional redundancy inhabits the cold, oxic subseafloor aquifer.</title>
        <authorList>
            <person name="Tully B.J."/>
            <person name="Wheat C.G."/>
            <person name="Glazer B.T."/>
            <person name="Huber J.A."/>
        </authorList>
    </citation>
    <scope>NUCLEOTIDE SEQUENCE [LARGE SCALE GENOMIC DNA]</scope>
</reference>
<name>A0A2A5AY84_9GAMM</name>
<evidence type="ECO:0000313" key="4">
    <source>
        <dbReference type="Proteomes" id="UP000218327"/>
    </source>
</evidence>
<dbReference type="InterPro" id="IPR043472">
    <property type="entry name" value="Macro_dom-like"/>
</dbReference>
<dbReference type="EMBL" id="NVVJ01000029">
    <property type="protein sequence ID" value="PCJ24212.1"/>
    <property type="molecule type" value="Genomic_DNA"/>
</dbReference>
<sequence>MIYEVEGDILLTSAQAIAHGIAANDPMNQGLALSLHEQYPSMHKDFHHWCHQAHPKTGEAWIWGGAGGVRVINLITQEGGYGTGAHPGKATEADVNHALRALKKIISKEKLTSIALPRLATGVGGLNWDKVKPLIESQLGELDIPIYVYTSFVSGQKADEVGS</sequence>
<evidence type="ECO:0000256" key="1">
    <source>
        <dbReference type="ARBA" id="ARBA00035885"/>
    </source>
</evidence>
<dbReference type="Pfam" id="PF01661">
    <property type="entry name" value="Macro"/>
    <property type="match status" value="1"/>
</dbReference>
<dbReference type="GO" id="GO:0140291">
    <property type="term" value="P:peptidyl-glutamate ADP-deribosylation"/>
    <property type="evidence" value="ECO:0007669"/>
    <property type="project" value="TreeGrafter"/>
</dbReference>
<dbReference type="Gene3D" id="3.40.220.10">
    <property type="entry name" value="Leucine Aminopeptidase, subunit E, domain 1"/>
    <property type="match status" value="1"/>
</dbReference>
<evidence type="ECO:0000313" key="3">
    <source>
        <dbReference type="EMBL" id="PCJ24212.1"/>
    </source>
</evidence>
<dbReference type="AlphaFoldDB" id="A0A2A5AY84"/>
<organism evidence="3 4">
    <name type="scientific">SAR86 cluster bacterium</name>
    <dbReference type="NCBI Taxonomy" id="2030880"/>
    <lineage>
        <taxon>Bacteria</taxon>
        <taxon>Pseudomonadati</taxon>
        <taxon>Pseudomonadota</taxon>
        <taxon>Gammaproteobacteria</taxon>
        <taxon>SAR86 cluster</taxon>
    </lineage>
</organism>
<dbReference type="PANTHER" id="PTHR12521">
    <property type="entry name" value="PROTEIN C6ORF130"/>
    <property type="match status" value="1"/>
</dbReference>